<dbReference type="Proteomes" id="UP000321746">
    <property type="component" value="Unassembled WGS sequence"/>
</dbReference>
<keyword evidence="3" id="KW-1185">Reference proteome</keyword>
<feature type="domain" description="CHRD" evidence="1">
    <location>
        <begin position="40"/>
        <end position="155"/>
    </location>
</feature>
<comment type="caution">
    <text evidence="2">The sequence shown here is derived from an EMBL/GenBank/DDBJ whole genome shotgun (WGS) entry which is preliminary data.</text>
</comment>
<protein>
    <submittedName>
        <fullName evidence="2">CHRD domain-containing protein</fullName>
    </submittedName>
</protein>
<name>A0A511XMU0_9PROT</name>
<evidence type="ECO:0000313" key="2">
    <source>
        <dbReference type="EMBL" id="GEN64255.1"/>
    </source>
</evidence>
<dbReference type="EMBL" id="BJYG01000037">
    <property type="protein sequence ID" value="GEN64255.1"/>
    <property type="molecule type" value="Genomic_DNA"/>
</dbReference>
<dbReference type="AlphaFoldDB" id="A0A511XMU0"/>
<dbReference type="InterPro" id="IPR010895">
    <property type="entry name" value="CHRD"/>
</dbReference>
<evidence type="ECO:0000259" key="1">
    <source>
        <dbReference type="PROSITE" id="PS50933"/>
    </source>
</evidence>
<sequence length="155" mass="16559">MLSVDIAMEHIMFSIYRIVPAAVLAVGVGAMLSQAALAAKSEVFSGTFRAEHGTKSVPSGEVRATLNPDTNVLTYRIIWKGLSGPVNAAHFHGPASYDQDADVMVPVDGPYKSPLSGKVTLDSEQAKELTDGMVYLNLHTEACPNGEARAQMGRR</sequence>
<dbReference type="Pfam" id="PF07452">
    <property type="entry name" value="CHRD"/>
    <property type="match status" value="1"/>
</dbReference>
<dbReference type="PROSITE" id="PS50933">
    <property type="entry name" value="CHRD"/>
    <property type="match status" value="1"/>
</dbReference>
<organism evidence="2 3">
    <name type="scientific">Acetobacter oeni</name>
    <dbReference type="NCBI Taxonomy" id="304077"/>
    <lineage>
        <taxon>Bacteria</taxon>
        <taxon>Pseudomonadati</taxon>
        <taxon>Pseudomonadota</taxon>
        <taxon>Alphaproteobacteria</taxon>
        <taxon>Acetobacterales</taxon>
        <taxon>Acetobacteraceae</taxon>
        <taxon>Acetobacter</taxon>
    </lineage>
</organism>
<reference evidence="2 3" key="1">
    <citation type="submission" date="2019-07" db="EMBL/GenBank/DDBJ databases">
        <title>Whole genome shotgun sequence of Acetobacter oeni NBRC 105207.</title>
        <authorList>
            <person name="Hosoyama A."/>
            <person name="Uohara A."/>
            <person name="Ohji S."/>
            <person name="Ichikawa N."/>
        </authorList>
    </citation>
    <scope>NUCLEOTIDE SEQUENCE [LARGE SCALE GENOMIC DNA]</scope>
    <source>
        <strain evidence="2 3">NBRC 105207</strain>
    </source>
</reference>
<accession>A0A511XMU0</accession>
<gene>
    <name evidence="2" type="ORF">AOE01nite_24790</name>
</gene>
<evidence type="ECO:0000313" key="3">
    <source>
        <dbReference type="Proteomes" id="UP000321746"/>
    </source>
</evidence>
<proteinExistence type="predicted"/>
<dbReference type="SMART" id="SM00754">
    <property type="entry name" value="CHRD"/>
    <property type="match status" value="1"/>
</dbReference>